<name>A0A839EU99_9HYPH</name>
<sequence>MSVYPIDLKRVSLDHMGGTKSYHFILAMNAKGQSILIRRWGKVKSEGQYRFEKFADRANAERAFGKAMDERERKGYAVVSQSETFAADKDSNMTAFGRMVWAKLPGDVVNFLDPAIDVTGRKAAPVNTMDEDFNRLPEQPRGMTYTSEQIAAAEEERKAEIERQKQSKYSANPNFGRF</sequence>
<evidence type="ECO:0000313" key="4">
    <source>
        <dbReference type="Proteomes" id="UP000549052"/>
    </source>
</evidence>
<reference evidence="3 4" key="1">
    <citation type="submission" date="2020-07" db="EMBL/GenBank/DDBJ databases">
        <title>Genomic Encyclopedia of Type Strains, Phase IV (KMG-V): Genome sequencing to study the core and pangenomes of soil and plant-associated prokaryotes.</title>
        <authorList>
            <person name="Whitman W."/>
        </authorList>
    </citation>
    <scope>NUCLEOTIDE SEQUENCE [LARGE SCALE GENOMIC DNA]</scope>
    <source>
        <strain evidence="3 4">AN3</strain>
    </source>
</reference>
<dbReference type="AlphaFoldDB" id="A0A839EU99"/>
<proteinExistence type="predicted"/>
<dbReference type="Pfam" id="PF05406">
    <property type="entry name" value="WGR"/>
    <property type="match status" value="1"/>
</dbReference>
<feature type="region of interest" description="Disordered" evidence="1">
    <location>
        <begin position="152"/>
        <end position="178"/>
    </location>
</feature>
<feature type="compositionally biased region" description="Basic and acidic residues" evidence="1">
    <location>
        <begin position="154"/>
        <end position="165"/>
    </location>
</feature>
<dbReference type="PROSITE" id="PS51977">
    <property type="entry name" value="WGR"/>
    <property type="match status" value="1"/>
</dbReference>
<dbReference type="InterPro" id="IPR049809">
    <property type="entry name" value="YehF/YfeS-like_WGR"/>
</dbReference>
<dbReference type="CDD" id="cd07996">
    <property type="entry name" value="WGR_MMR_like"/>
    <property type="match status" value="1"/>
</dbReference>
<feature type="domain" description="WGR" evidence="2">
    <location>
        <begin position="1"/>
        <end position="90"/>
    </location>
</feature>
<dbReference type="SUPFAM" id="SSF142921">
    <property type="entry name" value="WGR domain-like"/>
    <property type="match status" value="1"/>
</dbReference>
<keyword evidence="3" id="KW-0238">DNA-binding</keyword>
<dbReference type="InterPro" id="IPR008893">
    <property type="entry name" value="WGR_domain"/>
</dbReference>
<gene>
    <name evidence="3" type="ORF">FHW16_005503</name>
</gene>
<dbReference type="EMBL" id="JACGXN010000016">
    <property type="protein sequence ID" value="MBA8881758.1"/>
    <property type="molecule type" value="Genomic_DNA"/>
</dbReference>
<comment type="caution">
    <text evidence="3">The sequence shown here is derived from an EMBL/GenBank/DDBJ whole genome shotgun (WGS) entry which is preliminary data.</text>
</comment>
<protein>
    <submittedName>
        <fullName evidence="3">Putative DNA-binding WGR domain protein</fullName>
    </submittedName>
</protein>
<dbReference type="GO" id="GO:0003677">
    <property type="term" value="F:DNA binding"/>
    <property type="evidence" value="ECO:0007669"/>
    <property type="project" value="UniProtKB-KW"/>
</dbReference>
<feature type="compositionally biased region" description="Polar residues" evidence="1">
    <location>
        <begin position="167"/>
        <end position="178"/>
    </location>
</feature>
<accession>A0A839EU99</accession>
<evidence type="ECO:0000313" key="3">
    <source>
        <dbReference type="EMBL" id="MBA8881758.1"/>
    </source>
</evidence>
<organism evidence="3 4">
    <name type="scientific">Phyllobacterium myrsinacearum</name>
    <dbReference type="NCBI Taxonomy" id="28101"/>
    <lineage>
        <taxon>Bacteria</taxon>
        <taxon>Pseudomonadati</taxon>
        <taxon>Pseudomonadota</taxon>
        <taxon>Alphaproteobacteria</taxon>
        <taxon>Hyphomicrobiales</taxon>
        <taxon>Phyllobacteriaceae</taxon>
        <taxon>Phyllobacterium</taxon>
    </lineage>
</organism>
<evidence type="ECO:0000259" key="2">
    <source>
        <dbReference type="PROSITE" id="PS51977"/>
    </source>
</evidence>
<dbReference type="Gene3D" id="2.20.140.10">
    <property type="entry name" value="WGR domain"/>
    <property type="match status" value="1"/>
</dbReference>
<evidence type="ECO:0000256" key="1">
    <source>
        <dbReference type="SAM" id="MobiDB-lite"/>
    </source>
</evidence>
<dbReference type="RefSeq" id="WP_182552303.1">
    <property type="nucleotide sequence ID" value="NZ_JACGXN010000016.1"/>
</dbReference>
<keyword evidence="4" id="KW-1185">Reference proteome</keyword>
<dbReference type="InterPro" id="IPR036930">
    <property type="entry name" value="WGR_dom_sf"/>
</dbReference>
<dbReference type="Proteomes" id="UP000549052">
    <property type="component" value="Unassembled WGS sequence"/>
</dbReference>